<keyword evidence="3" id="KW-1003">Cell membrane</keyword>
<feature type="domain" description="ABC transmembrane type-1" evidence="8">
    <location>
        <begin position="67"/>
        <end position="259"/>
    </location>
</feature>
<keyword evidence="4 7" id="KW-0812">Transmembrane</keyword>
<dbReference type="Proteomes" id="UP000196320">
    <property type="component" value="Unassembled WGS sequence"/>
</dbReference>
<evidence type="ECO:0000313" key="10">
    <source>
        <dbReference type="Proteomes" id="UP000196320"/>
    </source>
</evidence>
<dbReference type="SUPFAM" id="SSF161098">
    <property type="entry name" value="MetI-like"/>
    <property type="match status" value="1"/>
</dbReference>
<dbReference type="PANTHER" id="PTHR32243">
    <property type="entry name" value="MALTOSE TRANSPORT SYSTEM PERMEASE-RELATED"/>
    <property type="match status" value="1"/>
</dbReference>
<organism evidence="9 10">
    <name type="scientific">Microbacterium esteraromaticum</name>
    <dbReference type="NCBI Taxonomy" id="57043"/>
    <lineage>
        <taxon>Bacteria</taxon>
        <taxon>Bacillati</taxon>
        <taxon>Actinomycetota</taxon>
        <taxon>Actinomycetes</taxon>
        <taxon>Micrococcales</taxon>
        <taxon>Microbacteriaceae</taxon>
        <taxon>Microbacterium</taxon>
    </lineage>
</organism>
<dbReference type="Pfam" id="PF00528">
    <property type="entry name" value="BPD_transp_1"/>
    <property type="match status" value="1"/>
</dbReference>
<dbReference type="Gene3D" id="1.10.3720.10">
    <property type="entry name" value="MetI-like"/>
    <property type="match status" value="1"/>
</dbReference>
<keyword evidence="9" id="KW-0762">Sugar transport</keyword>
<keyword evidence="6 7" id="KW-0472">Membrane</keyword>
<dbReference type="AlphaFoldDB" id="A0A1R4IMG5"/>
<proteinExistence type="inferred from homology"/>
<dbReference type="InterPro" id="IPR050901">
    <property type="entry name" value="BP-dep_ABC_trans_perm"/>
</dbReference>
<dbReference type="OrthoDB" id="3521657at2"/>
<sequence length="274" mass="29854">MRKRIVPLLMGVLIIGIVLTWSFPFFELISASFKSPADFFTASFLPEHPTTENFADIFSDPKTGVMLRNSLVIVTVTTIVSVLLGTLSGYALARLGLRPWVVGAVIFVLLFFRFYPRIAMVIPFFVMMRDWGLFDTPMAVILGHLSITIPFATWLMLIAFRGLPAEIDEAGAIDGASLPKRFLHLTLPMVASSMATAAVLTAVLSWNEFLIAQSLTRSNNPVLSTGVASFITDAGVKYGSMAALSLVICVPIVIFALLMQRHYVAGMTMGAVKG</sequence>
<dbReference type="InterPro" id="IPR035906">
    <property type="entry name" value="MetI-like_sf"/>
</dbReference>
<feature type="transmembrane region" description="Helical" evidence="7">
    <location>
        <begin position="71"/>
        <end position="93"/>
    </location>
</feature>
<dbReference type="InterPro" id="IPR000515">
    <property type="entry name" value="MetI-like"/>
</dbReference>
<evidence type="ECO:0000256" key="4">
    <source>
        <dbReference type="ARBA" id="ARBA00022692"/>
    </source>
</evidence>
<comment type="subcellular location">
    <subcellularLocation>
        <location evidence="1 7">Cell membrane</location>
        <topology evidence="1 7">Multi-pass membrane protein</topology>
    </subcellularLocation>
</comment>
<dbReference type="PROSITE" id="PS50928">
    <property type="entry name" value="ABC_TM1"/>
    <property type="match status" value="1"/>
</dbReference>
<evidence type="ECO:0000256" key="1">
    <source>
        <dbReference type="ARBA" id="ARBA00004651"/>
    </source>
</evidence>
<dbReference type="CDD" id="cd06261">
    <property type="entry name" value="TM_PBP2"/>
    <property type="match status" value="1"/>
</dbReference>
<dbReference type="GO" id="GO:0055085">
    <property type="term" value="P:transmembrane transport"/>
    <property type="evidence" value="ECO:0007669"/>
    <property type="project" value="InterPro"/>
</dbReference>
<evidence type="ECO:0000259" key="8">
    <source>
        <dbReference type="PROSITE" id="PS50928"/>
    </source>
</evidence>
<dbReference type="EMBL" id="FUKO01000011">
    <property type="protein sequence ID" value="SJN20814.1"/>
    <property type="molecule type" value="Genomic_DNA"/>
</dbReference>
<keyword evidence="10" id="KW-1185">Reference proteome</keyword>
<evidence type="ECO:0000313" key="9">
    <source>
        <dbReference type="EMBL" id="SJN20814.1"/>
    </source>
</evidence>
<protein>
    <submittedName>
        <fullName evidence="9">ABC sugar transporter, permease component</fullName>
    </submittedName>
</protein>
<feature type="transmembrane region" description="Helical" evidence="7">
    <location>
        <begin position="100"/>
        <end position="126"/>
    </location>
</feature>
<name>A0A1R4IMG5_9MICO</name>
<evidence type="ECO:0000256" key="6">
    <source>
        <dbReference type="ARBA" id="ARBA00023136"/>
    </source>
</evidence>
<reference evidence="9 10" key="1">
    <citation type="submission" date="2017-02" db="EMBL/GenBank/DDBJ databases">
        <authorList>
            <person name="Peterson S.W."/>
        </authorList>
    </citation>
    <scope>NUCLEOTIDE SEQUENCE [LARGE SCALE GENOMIC DNA]</scope>
    <source>
        <strain evidence="9 10">B Mb 05.01</strain>
    </source>
</reference>
<feature type="transmembrane region" description="Helical" evidence="7">
    <location>
        <begin position="7"/>
        <end position="26"/>
    </location>
</feature>
<keyword evidence="2 7" id="KW-0813">Transport</keyword>
<comment type="similarity">
    <text evidence="7">Belongs to the binding-protein-dependent transport system permease family.</text>
</comment>
<feature type="transmembrane region" description="Helical" evidence="7">
    <location>
        <begin position="238"/>
        <end position="259"/>
    </location>
</feature>
<gene>
    <name evidence="9" type="ORF">FM104_02820</name>
</gene>
<feature type="transmembrane region" description="Helical" evidence="7">
    <location>
        <begin position="138"/>
        <end position="161"/>
    </location>
</feature>
<feature type="transmembrane region" description="Helical" evidence="7">
    <location>
        <begin position="182"/>
        <end position="206"/>
    </location>
</feature>
<keyword evidence="5 7" id="KW-1133">Transmembrane helix</keyword>
<evidence type="ECO:0000256" key="2">
    <source>
        <dbReference type="ARBA" id="ARBA00022448"/>
    </source>
</evidence>
<evidence type="ECO:0000256" key="7">
    <source>
        <dbReference type="RuleBase" id="RU363032"/>
    </source>
</evidence>
<dbReference type="GO" id="GO:0005886">
    <property type="term" value="C:plasma membrane"/>
    <property type="evidence" value="ECO:0007669"/>
    <property type="project" value="UniProtKB-SubCell"/>
</dbReference>
<accession>A0A1R4IMG5</accession>
<dbReference type="PANTHER" id="PTHR32243:SF18">
    <property type="entry name" value="INNER MEMBRANE ABC TRANSPORTER PERMEASE PROTEIN YCJP"/>
    <property type="match status" value="1"/>
</dbReference>
<evidence type="ECO:0000256" key="5">
    <source>
        <dbReference type="ARBA" id="ARBA00022989"/>
    </source>
</evidence>
<evidence type="ECO:0000256" key="3">
    <source>
        <dbReference type="ARBA" id="ARBA00022475"/>
    </source>
</evidence>
<dbReference type="RefSeq" id="WP_087129951.1">
    <property type="nucleotide sequence ID" value="NZ_FUKO01000011.1"/>
</dbReference>